<reference evidence="11 12" key="1">
    <citation type="journal article" date="2024" name="Chem. Sci.">
        <title>Discovery of megapolipeptins by genome mining of a Burkholderiales bacteria collection.</title>
        <authorList>
            <person name="Paulo B.S."/>
            <person name="Recchia M.J.J."/>
            <person name="Lee S."/>
            <person name="Fergusson C.H."/>
            <person name="Romanowski S.B."/>
            <person name="Hernandez A."/>
            <person name="Krull N."/>
            <person name="Liu D.Y."/>
            <person name="Cavanagh H."/>
            <person name="Bos A."/>
            <person name="Gray C.A."/>
            <person name="Murphy B.T."/>
            <person name="Linington R.G."/>
            <person name="Eustaquio A.S."/>
        </authorList>
    </citation>
    <scope>NUCLEOTIDE SEQUENCE [LARGE SCALE GENOMIC DNA]</scope>
    <source>
        <strain evidence="11 12">RL17-379-BIB-C</strain>
    </source>
</reference>
<comment type="function">
    <text evidence="1 9">May be involved in recombinational repair of damaged DNA.</text>
</comment>
<keyword evidence="4" id="KW-0547">Nucleotide-binding</keyword>
<evidence type="ECO:0000313" key="11">
    <source>
        <dbReference type="EMBL" id="MFM0442620.1"/>
    </source>
</evidence>
<dbReference type="RefSeq" id="WP_408127422.1">
    <property type="nucleotide sequence ID" value="NZ_JAQQDH010000001.1"/>
</dbReference>
<dbReference type="SUPFAM" id="SSF52540">
    <property type="entry name" value="P-loop containing nucleoside triphosphate hydrolases"/>
    <property type="match status" value="2"/>
</dbReference>
<evidence type="ECO:0000256" key="8">
    <source>
        <dbReference type="ARBA" id="ARBA00033408"/>
    </source>
</evidence>
<gene>
    <name evidence="11" type="primary">recN</name>
    <name evidence="11" type="ORF">PQR00_03400</name>
</gene>
<dbReference type="EMBL" id="JAQQDH010000001">
    <property type="protein sequence ID" value="MFM0442620.1"/>
    <property type="molecule type" value="Genomic_DNA"/>
</dbReference>
<dbReference type="InterPro" id="IPR004604">
    <property type="entry name" value="DNA_recomb/repair_RecN"/>
</dbReference>
<dbReference type="NCBIfam" id="NF008121">
    <property type="entry name" value="PRK10869.1"/>
    <property type="match status" value="1"/>
</dbReference>
<evidence type="ECO:0000256" key="1">
    <source>
        <dbReference type="ARBA" id="ARBA00003618"/>
    </source>
</evidence>
<evidence type="ECO:0000256" key="4">
    <source>
        <dbReference type="ARBA" id="ARBA00022741"/>
    </source>
</evidence>
<evidence type="ECO:0000256" key="7">
    <source>
        <dbReference type="ARBA" id="ARBA00023204"/>
    </source>
</evidence>
<dbReference type="PANTHER" id="PTHR11059">
    <property type="entry name" value="DNA REPAIR PROTEIN RECN"/>
    <property type="match status" value="1"/>
</dbReference>
<keyword evidence="6" id="KW-0067">ATP-binding</keyword>
<dbReference type="CDD" id="cd03241">
    <property type="entry name" value="ABC_RecN"/>
    <property type="match status" value="1"/>
</dbReference>
<dbReference type="SMART" id="SM00382">
    <property type="entry name" value="AAA"/>
    <property type="match status" value="1"/>
</dbReference>
<evidence type="ECO:0000256" key="9">
    <source>
        <dbReference type="PIRNR" id="PIRNR003128"/>
    </source>
</evidence>
<keyword evidence="5 9" id="KW-0227">DNA damage</keyword>
<evidence type="ECO:0000256" key="3">
    <source>
        <dbReference type="ARBA" id="ARBA00021315"/>
    </source>
</evidence>
<organism evidence="11 12">
    <name type="scientific">Paraburkholderia strydomiana</name>
    <dbReference type="NCBI Taxonomy" id="1245417"/>
    <lineage>
        <taxon>Bacteria</taxon>
        <taxon>Pseudomonadati</taxon>
        <taxon>Pseudomonadota</taxon>
        <taxon>Betaproteobacteria</taxon>
        <taxon>Burkholderiales</taxon>
        <taxon>Burkholderiaceae</taxon>
        <taxon>Paraburkholderia</taxon>
    </lineage>
</organism>
<keyword evidence="12" id="KW-1185">Reference proteome</keyword>
<dbReference type="Pfam" id="PF02463">
    <property type="entry name" value="SMC_N"/>
    <property type="match status" value="1"/>
</dbReference>
<dbReference type="PANTHER" id="PTHR11059:SF0">
    <property type="entry name" value="DNA REPAIR PROTEIN RECN"/>
    <property type="match status" value="1"/>
</dbReference>
<keyword evidence="7 9" id="KW-0234">DNA repair</keyword>
<evidence type="ECO:0000313" key="12">
    <source>
        <dbReference type="Proteomes" id="UP001629288"/>
    </source>
</evidence>
<dbReference type="Gene3D" id="3.40.50.300">
    <property type="entry name" value="P-loop containing nucleotide triphosphate hydrolases"/>
    <property type="match status" value="2"/>
</dbReference>
<evidence type="ECO:0000256" key="2">
    <source>
        <dbReference type="ARBA" id="ARBA00009441"/>
    </source>
</evidence>
<protein>
    <recommendedName>
        <fullName evidence="3 9">DNA repair protein RecN</fullName>
    </recommendedName>
    <alternativeName>
        <fullName evidence="8 9">Recombination protein N</fullName>
    </alternativeName>
</protein>
<evidence type="ECO:0000256" key="5">
    <source>
        <dbReference type="ARBA" id="ARBA00022763"/>
    </source>
</evidence>
<comment type="caution">
    <text evidence="11">The sequence shown here is derived from an EMBL/GenBank/DDBJ whole genome shotgun (WGS) entry which is preliminary data.</text>
</comment>
<proteinExistence type="inferred from homology"/>
<name>A0ABW9BXT3_9BURK</name>
<dbReference type="InterPro" id="IPR003395">
    <property type="entry name" value="RecF/RecN/SMC_N"/>
</dbReference>
<sequence>MLRHLSIRDFVIVAALDLEFDSGFTVFSGETGAGKSILIDALALALGARADASVVRTGESRADITAEFDTHAQVDQWLDEQAFSASTADGQNGGTVMLRRVVDANGRSRAFINGTAATLAQLREVGEMLVDIHGQHAHQLLMRPDAQRELFDTHAGLSELSAGVTRAWRTWREKVQAVEHAQTRDRELQLERERLAWQLAELDKLSPQPGEWEEVNTEHRRLSHSANLIDGVQGALTALSESDEAMITHLASIVSKVRDLAEIDPALNDVLAALEPAEIQLQEAAYSLSHYAQKLELDPDRLAQVEKRLDALHSAARKFRLQPETLPDEHETRRAQLAALDAAADLDSLHAAEAKAREVFVAEAKKLSKARAKAGKALGAAVTTGMQELSMKGGSFEVALVPLPEGGAHGLEQVEFRVAGHAGVPLRPLAKVASGGELARISLALAVIASAASPTPTLIFDEVDTGIGGGVAEVVGRLLHQLGEARQVLCVTHLPQVAARGDHHFQVAKTGNGKGGTVSSVVSLDKASRVEEVARMLGGLEITPTTRKHAKEMLAA</sequence>
<dbReference type="InterPro" id="IPR027417">
    <property type="entry name" value="P-loop_NTPase"/>
</dbReference>
<dbReference type="NCBIfam" id="TIGR00634">
    <property type="entry name" value="recN"/>
    <property type="match status" value="1"/>
</dbReference>
<evidence type="ECO:0000259" key="10">
    <source>
        <dbReference type="SMART" id="SM00382"/>
    </source>
</evidence>
<feature type="domain" description="AAA+ ATPase" evidence="10">
    <location>
        <begin position="21"/>
        <end position="511"/>
    </location>
</feature>
<evidence type="ECO:0000256" key="6">
    <source>
        <dbReference type="ARBA" id="ARBA00022840"/>
    </source>
</evidence>
<accession>A0ABW9BXT3</accession>
<dbReference type="Proteomes" id="UP001629288">
    <property type="component" value="Unassembled WGS sequence"/>
</dbReference>
<dbReference type="InterPro" id="IPR003593">
    <property type="entry name" value="AAA+_ATPase"/>
</dbReference>
<dbReference type="PIRSF" id="PIRSF003128">
    <property type="entry name" value="RecN"/>
    <property type="match status" value="1"/>
</dbReference>
<comment type="similarity">
    <text evidence="2 9">Belongs to the RecN family.</text>
</comment>